<evidence type="ECO:0000256" key="4">
    <source>
        <dbReference type="PROSITE-ProRule" id="PRU00723"/>
    </source>
</evidence>
<evidence type="ECO:0000313" key="7">
    <source>
        <dbReference type="EMBL" id="EJK73255.1"/>
    </source>
</evidence>
<dbReference type="Gene3D" id="4.10.60.10">
    <property type="entry name" value="Zinc finger, CCHC-type"/>
    <property type="match status" value="1"/>
</dbReference>
<dbReference type="SUPFAM" id="SSF90229">
    <property type="entry name" value="CCCH zinc finger"/>
    <property type="match status" value="1"/>
</dbReference>
<dbReference type="InterPro" id="IPR025829">
    <property type="entry name" value="Zn_knuckle_CX2CX3GHX4C"/>
</dbReference>
<organism evidence="7 8">
    <name type="scientific">Thalassiosira oceanica</name>
    <name type="common">Marine diatom</name>
    <dbReference type="NCBI Taxonomy" id="159749"/>
    <lineage>
        <taxon>Eukaryota</taxon>
        <taxon>Sar</taxon>
        <taxon>Stramenopiles</taxon>
        <taxon>Ochrophyta</taxon>
        <taxon>Bacillariophyta</taxon>
        <taxon>Coscinodiscophyceae</taxon>
        <taxon>Thalassiosirophycidae</taxon>
        <taxon>Thalassiosirales</taxon>
        <taxon>Thalassiosiraceae</taxon>
        <taxon>Thalassiosira</taxon>
    </lineage>
</organism>
<dbReference type="SUPFAM" id="SSF57756">
    <property type="entry name" value="Retrovirus zinc finger-like domains"/>
    <property type="match status" value="1"/>
</dbReference>
<dbReference type="eggNOG" id="ENOG502TKIC">
    <property type="taxonomic scope" value="Eukaryota"/>
</dbReference>
<feature type="compositionally biased region" description="Low complexity" evidence="5">
    <location>
        <begin position="275"/>
        <end position="296"/>
    </location>
</feature>
<feature type="zinc finger region" description="C3H1-type" evidence="4">
    <location>
        <begin position="225"/>
        <end position="252"/>
    </location>
</feature>
<dbReference type="OrthoDB" id="250836at2759"/>
<dbReference type="Proteomes" id="UP000266841">
    <property type="component" value="Unassembled WGS sequence"/>
</dbReference>
<dbReference type="Gene3D" id="4.10.1000.10">
    <property type="entry name" value="Zinc finger, CCCH-type"/>
    <property type="match status" value="1"/>
</dbReference>
<feature type="compositionally biased region" description="Low complexity" evidence="5">
    <location>
        <begin position="25"/>
        <end position="39"/>
    </location>
</feature>
<dbReference type="InterPro" id="IPR036875">
    <property type="entry name" value="Znf_CCHC_sf"/>
</dbReference>
<keyword evidence="1 4" id="KW-0479">Metal-binding</keyword>
<dbReference type="PROSITE" id="PS50103">
    <property type="entry name" value="ZF_C3H1"/>
    <property type="match status" value="1"/>
</dbReference>
<sequence length="296" mass="32780">MHSQFNLEELDDPLIRPACARTPPSASLGRSNSSSGTDSRQPLKKLLKVESKKGLLWHLMAQRLLFLQPNSQMEGGEERAGKRSGPPEPPVGYVCRLCSVPGHWIQVCPTKKTGSKKRKRARDHVFVAGKDPSPDDIDEARKLQAIPPPLCFCGLTSRLNKVKRSKVNDGSRAIGKYFFFCSKKRDDETQCRFARPVELEVKKQEAVRERAKKKRAEGGSKPVCKDKVVCKFFLKAGECKKGSRCKFKHVNVDETKADAHIVGSEKSSSKEDQKSSSSSPSSSSESSLSDSSSDEE</sequence>
<dbReference type="SMART" id="SM00356">
    <property type="entry name" value="ZnF_C3H1"/>
    <property type="match status" value="1"/>
</dbReference>
<dbReference type="EMBL" id="AGNL01004654">
    <property type="protein sequence ID" value="EJK73255.1"/>
    <property type="molecule type" value="Genomic_DNA"/>
</dbReference>
<dbReference type="Pfam" id="PF13696">
    <property type="entry name" value="zf-CCHC_2"/>
    <property type="match status" value="1"/>
</dbReference>
<evidence type="ECO:0000256" key="3">
    <source>
        <dbReference type="ARBA" id="ARBA00022833"/>
    </source>
</evidence>
<feature type="region of interest" description="Disordered" evidence="5">
    <location>
        <begin position="258"/>
        <end position="296"/>
    </location>
</feature>
<accession>K0T6I3</accession>
<feature type="region of interest" description="Disordered" evidence="5">
    <location>
        <begin position="1"/>
        <end position="43"/>
    </location>
</feature>
<keyword evidence="3 4" id="KW-0862">Zinc</keyword>
<proteinExistence type="predicted"/>
<name>K0T6I3_THAOC</name>
<dbReference type="OMA" id="QCRFARP"/>
<keyword evidence="2 4" id="KW-0863">Zinc-finger</keyword>
<dbReference type="InterPro" id="IPR036855">
    <property type="entry name" value="Znf_CCCH_sf"/>
</dbReference>
<evidence type="ECO:0000259" key="6">
    <source>
        <dbReference type="PROSITE" id="PS50103"/>
    </source>
</evidence>
<gene>
    <name evidence="7" type="ORF">THAOC_05132</name>
</gene>
<dbReference type="InterPro" id="IPR000571">
    <property type="entry name" value="Znf_CCCH"/>
</dbReference>
<protein>
    <recommendedName>
        <fullName evidence="6">C3H1-type domain-containing protein</fullName>
    </recommendedName>
</protein>
<dbReference type="Pfam" id="PF00642">
    <property type="entry name" value="zf-CCCH"/>
    <property type="match status" value="1"/>
</dbReference>
<comment type="caution">
    <text evidence="7">The sequence shown here is derived from an EMBL/GenBank/DDBJ whole genome shotgun (WGS) entry which is preliminary data.</text>
</comment>
<evidence type="ECO:0000256" key="2">
    <source>
        <dbReference type="ARBA" id="ARBA00022771"/>
    </source>
</evidence>
<reference evidence="7 8" key="1">
    <citation type="journal article" date="2012" name="Genome Biol.">
        <title>Genome and low-iron response of an oceanic diatom adapted to chronic iron limitation.</title>
        <authorList>
            <person name="Lommer M."/>
            <person name="Specht M."/>
            <person name="Roy A.S."/>
            <person name="Kraemer L."/>
            <person name="Andreson R."/>
            <person name="Gutowska M.A."/>
            <person name="Wolf J."/>
            <person name="Bergner S.V."/>
            <person name="Schilhabel M.B."/>
            <person name="Klostermeier U.C."/>
            <person name="Beiko R.G."/>
            <person name="Rosenstiel P."/>
            <person name="Hippler M."/>
            <person name="Laroche J."/>
        </authorList>
    </citation>
    <scope>NUCLEOTIDE SEQUENCE [LARGE SCALE GENOMIC DNA]</scope>
    <source>
        <strain evidence="7 8">CCMP1005</strain>
    </source>
</reference>
<keyword evidence="8" id="KW-1185">Reference proteome</keyword>
<dbReference type="GO" id="GO:0003676">
    <property type="term" value="F:nucleic acid binding"/>
    <property type="evidence" value="ECO:0007669"/>
    <property type="project" value="InterPro"/>
</dbReference>
<dbReference type="GO" id="GO:0008270">
    <property type="term" value="F:zinc ion binding"/>
    <property type="evidence" value="ECO:0007669"/>
    <property type="project" value="UniProtKB-KW"/>
</dbReference>
<evidence type="ECO:0000256" key="1">
    <source>
        <dbReference type="ARBA" id="ARBA00022723"/>
    </source>
</evidence>
<evidence type="ECO:0000256" key="5">
    <source>
        <dbReference type="SAM" id="MobiDB-lite"/>
    </source>
</evidence>
<evidence type="ECO:0000313" key="8">
    <source>
        <dbReference type="Proteomes" id="UP000266841"/>
    </source>
</evidence>
<dbReference type="AlphaFoldDB" id="K0T6I3"/>
<feature type="domain" description="C3H1-type" evidence="6">
    <location>
        <begin position="225"/>
        <end position="252"/>
    </location>
</feature>